<reference evidence="10 11" key="1">
    <citation type="journal article" date="2013" name="Genome Announc.">
        <title>Draft Genome Sequence of Rhodococcus opacus Strain M213 Shows a Diverse Catabolic Potential.</title>
        <authorList>
            <person name="Pathak A."/>
            <person name="Green S.J."/>
            <person name="Ogram A."/>
            <person name="Chauhan A."/>
        </authorList>
    </citation>
    <scope>NUCLEOTIDE SEQUENCE [LARGE SCALE GENOMIC DNA]</scope>
    <source>
        <strain evidence="10 11">M213</strain>
    </source>
</reference>
<evidence type="ECO:0000256" key="1">
    <source>
        <dbReference type="ARBA" id="ARBA00001966"/>
    </source>
</evidence>
<comment type="pathway">
    <text evidence="2">Cofactor biosynthesis; coenzyme F0 biosynthesis.</text>
</comment>
<dbReference type="Proteomes" id="UP000005951">
    <property type="component" value="Unassembled WGS sequence"/>
</dbReference>
<feature type="non-terminal residue" evidence="10">
    <location>
        <position position="1"/>
    </location>
</feature>
<evidence type="ECO:0000256" key="4">
    <source>
        <dbReference type="ARBA" id="ARBA00022691"/>
    </source>
</evidence>
<keyword evidence="6" id="KW-0408">Iron</keyword>
<name>K8X400_RHOOP</name>
<evidence type="ECO:0000256" key="3">
    <source>
        <dbReference type="ARBA" id="ARBA00022485"/>
    </source>
</evidence>
<keyword evidence="4" id="KW-0949">S-adenosyl-L-methionine</keyword>
<evidence type="ECO:0000256" key="5">
    <source>
        <dbReference type="ARBA" id="ARBA00022723"/>
    </source>
</evidence>
<keyword evidence="3" id="KW-0004">4Fe-4S</keyword>
<dbReference type="InterPro" id="IPR013785">
    <property type="entry name" value="Aldolase_TIM"/>
</dbReference>
<dbReference type="AlphaFoldDB" id="K8X400"/>
<dbReference type="GO" id="GO:0016765">
    <property type="term" value="F:transferase activity, transferring alkyl or aryl (other than methyl) groups"/>
    <property type="evidence" value="ECO:0007669"/>
    <property type="project" value="InterPro"/>
</dbReference>
<dbReference type="NCBIfam" id="NF004884">
    <property type="entry name" value="PRK06245.1"/>
    <property type="match status" value="1"/>
</dbReference>
<dbReference type="SUPFAM" id="SSF102114">
    <property type="entry name" value="Radical SAM enzymes"/>
    <property type="match status" value="1"/>
</dbReference>
<evidence type="ECO:0000256" key="8">
    <source>
        <dbReference type="ARBA" id="ARBA00023239"/>
    </source>
</evidence>
<dbReference type="NCBIfam" id="TIGR03550">
    <property type="entry name" value="F420_cofG"/>
    <property type="match status" value="1"/>
</dbReference>
<evidence type="ECO:0000256" key="6">
    <source>
        <dbReference type="ARBA" id="ARBA00023004"/>
    </source>
</evidence>
<proteinExistence type="predicted"/>
<evidence type="ECO:0000256" key="2">
    <source>
        <dbReference type="ARBA" id="ARBA00004712"/>
    </source>
</evidence>
<comment type="caution">
    <text evidence="10">The sequence shown here is derived from an EMBL/GenBank/DDBJ whole genome shotgun (WGS) entry which is preliminary data.</text>
</comment>
<dbReference type="PANTHER" id="PTHR43076">
    <property type="entry name" value="FO SYNTHASE (COFH)"/>
    <property type="match status" value="1"/>
</dbReference>
<dbReference type="InterPro" id="IPR019939">
    <property type="entry name" value="CofG_family"/>
</dbReference>
<evidence type="ECO:0000256" key="7">
    <source>
        <dbReference type="ARBA" id="ARBA00023014"/>
    </source>
</evidence>
<dbReference type="EMBL" id="AJYC02000402">
    <property type="protein sequence ID" value="EKT76264.1"/>
    <property type="molecule type" value="Genomic_DNA"/>
</dbReference>
<dbReference type="Pfam" id="PF04055">
    <property type="entry name" value="Radical_SAM"/>
    <property type="match status" value="1"/>
</dbReference>
<feature type="non-terminal residue" evidence="10">
    <location>
        <position position="221"/>
    </location>
</feature>
<dbReference type="GO" id="GO:0051539">
    <property type="term" value="F:4 iron, 4 sulfur cluster binding"/>
    <property type="evidence" value="ECO:0007669"/>
    <property type="project" value="UniProtKB-KW"/>
</dbReference>
<dbReference type="SFLD" id="SFLDG01388">
    <property type="entry name" value="7_8-didemethyl-8-hydroxy-5-dea"/>
    <property type="match status" value="1"/>
</dbReference>
<dbReference type="GO" id="GO:0046872">
    <property type="term" value="F:metal ion binding"/>
    <property type="evidence" value="ECO:0007669"/>
    <property type="project" value="UniProtKB-KW"/>
</dbReference>
<dbReference type="PROSITE" id="PS51918">
    <property type="entry name" value="RADICAL_SAM"/>
    <property type="match status" value="1"/>
</dbReference>
<protein>
    <submittedName>
        <fullName evidence="10">FO synthase</fullName>
    </submittedName>
</protein>
<dbReference type="UniPathway" id="UPA00072"/>
<dbReference type="InterPro" id="IPR058240">
    <property type="entry name" value="rSAM_sf"/>
</dbReference>
<accession>K8X400</accession>
<dbReference type="GO" id="GO:0044689">
    <property type="term" value="F:7,8-didemethyl-8-hydroxy-5-deazariboflavin synthase activity"/>
    <property type="evidence" value="ECO:0007669"/>
    <property type="project" value="TreeGrafter"/>
</dbReference>
<evidence type="ECO:0000313" key="10">
    <source>
        <dbReference type="EMBL" id="EKT76264.1"/>
    </source>
</evidence>
<dbReference type="SFLD" id="SFLDF00294">
    <property type="entry name" value="7_8-didemethyl-8-hydroxy-5-dea"/>
    <property type="match status" value="1"/>
</dbReference>
<comment type="cofactor">
    <cofactor evidence="1">
        <name>[4Fe-4S] cluster</name>
        <dbReference type="ChEBI" id="CHEBI:49883"/>
    </cofactor>
</comment>
<dbReference type="RefSeq" id="WP_005265725.1">
    <property type="nucleotide sequence ID" value="NZ_AJYC02000402.1"/>
</dbReference>
<dbReference type="InterPro" id="IPR007197">
    <property type="entry name" value="rSAM"/>
</dbReference>
<keyword evidence="8" id="KW-0456">Lyase</keyword>
<evidence type="ECO:0000313" key="11">
    <source>
        <dbReference type="Proteomes" id="UP000005951"/>
    </source>
</evidence>
<sequence length="221" mass="24639">AAKVRDAGLLAAGRPRAVTYSRKVFIPLTRLCRDKCHYCTFVTVPGKLRAEGRGAYLEPDEVLEIARHGAELGCKEALFTLGDRPEDRWPEAKQWLDERGYDSTLDYLRAMSIRVLEETGLLPHLNPGVMSWEEISRLKPVAPSMGMMLETTSTRLFTDKGECHYGSPDKDPAVRLRTLTDAGRLSVPFTTGILVGIGETVRERAESIMAIRKSHKAFGHV</sequence>
<keyword evidence="5" id="KW-0479">Metal-binding</keyword>
<dbReference type="Gene3D" id="3.20.20.70">
    <property type="entry name" value="Aldolase class I"/>
    <property type="match status" value="1"/>
</dbReference>
<dbReference type="InterPro" id="IPR034405">
    <property type="entry name" value="F420"/>
</dbReference>
<dbReference type="CDD" id="cd01335">
    <property type="entry name" value="Radical_SAM"/>
    <property type="match status" value="1"/>
</dbReference>
<feature type="domain" description="Radical SAM core" evidence="9">
    <location>
        <begin position="18"/>
        <end position="221"/>
    </location>
</feature>
<evidence type="ECO:0000259" key="9">
    <source>
        <dbReference type="PROSITE" id="PS51918"/>
    </source>
</evidence>
<dbReference type="SFLD" id="SFLDG01064">
    <property type="entry name" value="F420__menaquinone_cofactor_bio"/>
    <property type="match status" value="1"/>
</dbReference>
<dbReference type="SFLD" id="SFLDS00029">
    <property type="entry name" value="Radical_SAM"/>
    <property type="match status" value="1"/>
</dbReference>
<dbReference type="PANTHER" id="PTHR43076:SF15">
    <property type="entry name" value="7,8-DIDEMETHYL-8-HYDROXY-5-DEAZARIBOFLAVIN SYNTHASE"/>
    <property type="match status" value="1"/>
</dbReference>
<organism evidence="10 11">
    <name type="scientific">Rhodococcus opacus M213</name>
    <dbReference type="NCBI Taxonomy" id="1129896"/>
    <lineage>
        <taxon>Bacteria</taxon>
        <taxon>Bacillati</taxon>
        <taxon>Actinomycetota</taxon>
        <taxon>Actinomycetes</taxon>
        <taxon>Mycobacteriales</taxon>
        <taxon>Nocardiaceae</taxon>
        <taxon>Rhodococcus</taxon>
    </lineage>
</organism>
<gene>
    <name evidence="10" type="primary">fbiC</name>
    <name evidence="10" type="ORF">WSS_A43635</name>
</gene>
<keyword evidence="7" id="KW-0411">Iron-sulfur</keyword>